<dbReference type="Pfam" id="PF25853">
    <property type="entry name" value="DUF6311_C"/>
    <property type="match status" value="1"/>
</dbReference>
<feature type="transmembrane region" description="Helical" evidence="1">
    <location>
        <begin position="282"/>
        <end position="301"/>
    </location>
</feature>
<sequence length="650" mass="72025">MHGFLDPQANLYGWEYFRHTPWLQFPLGANPDYGMELGSSIVFSDSIPLFALPFKLLAPLLPETFQYFGLWVLTCMVLHAVFGYLLLSRFITSQWQLALGTALLLLLPPYLMRFTIHLALGGQWLLLAGLYLYFSPRYRATFWLLMLTLATLVHAYLLVMLAAIWGADLLQRLWARQLTLVQCLIRGLVGSAVIIGLMWILGYFMLGSTPTVSDPYGRMNLLAMVDPAGGWSTFFPNLRLTDAYLDSDGFAYLGAGIIGLLVTACIVYFLTAPRETLSMYTVWPIAAIAWFLLLIALTNTIKLGNFTLIEFELPSWAVQVYQTFRSPGRFFGPVIYLVSAIAIIIASTRLPTRAGTCLLVVALGLQIHDLSASLQSIRDYFQPEARWTSPLSSPLWEELGEHYEKVIYVRPGNMPPYFIPMTEFALRHGMPINSGYLARIDVAEEARARVALMEQVKTGNYDASALYIFNDEELWDIVTRTAATDHRAGTLDGVRLLLPRVSLCAACSHPDFLSQRWGVWNASQLPTIVGEVRNGALQAEPGQVGYLSFGPYTRIPAGSYRYLITYSADAPSHTVAGHWDIVSGAAKAPVEHASGELNGTDGEVGMVQGRLETAEDIPLSEIRTFTNGVAAVSLISVELKQTGADHDPAK</sequence>
<feature type="transmembrane region" description="Helical" evidence="1">
    <location>
        <begin position="68"/>
        <end position="87"/>
    </location>
</feature>
<evidence type="ECO:0000259" key="2">
    <source>
        <dbReference type="Pfam" id="PF19830"/>
    </source>
</evidence>
<feature type="transmembrane region" description="Helical" evidence="1">
    <location>
        <begin position="250"/>
        <end position="270"/>
    </location>
</feature>
<reference evidence="5" key="1">
    <citation type="journal article" date="2019" name="Int. J. Syst. Evol. Microbiol.">
        <title>The Global Catalogue of Microorganisms (GCM) 10K type strain sequencing project: providing services to taxonomists for standard genome sequencing and annotation.</title>
        <authorList>
            <consortium name="The Broad Institute Genomics Platform"/>
            <consortium name="The Broad Institute Genome Sequencing Center for Infectious Disease"/>
            <person name="Wu L."/>
            <person name="Ma J."/>
        </authorList>
    </citation>
    <scope>NUCLEOTIDE SEQUENCE [LARGE SCALE GENOMIC DNA]</scope>
    <source>
        <strain evidence="5">JCM 11590</strain>
    </source>
</reference>
<dbReference type="EMBL" id="BMNN01000001">
    <property type="protein sequence ID" value="GGI91086.1"/>
    <property type="molecule type" value="Genomic_DNA"/>
</dbReference>
<dbReference type="InterPro" id="IPR058671">
    <property type="entry name" value="DUF6311_C"/>
</dbReference>
<proteinExistence type="predicted"/>
<evidence type="ECO:0008006" key="6">
    <source>
        <dbReference type="Google" id="ProtNLM"/>
    </source>
</evidence>
<feature type="domain" description="DUF6311" evidence="3">
    <location>
        <begin position="396"/>
        <end position="497"/>
    </location>
</feature>
<evidence type="ECO:0000313" key="4">
    <source>
        <dbReference type="EMBL" id="GGI91086.1"/>
    </source>
</evidence>
<gene>
    <name evidence="4" type="ORF">GCM10009083_04450</name>
</gene>
<organism evidence="4 5">
    <name type="scientific">Halopseudomonas pertucinogena</name>
    <dbReference type="NCBI Taxonomy" id="86175"/>
    <lineage>
        <taxon>Bacteria</taxon>
        <taxon>Pseudomonadati</taxon>
        <taxon>Pseudomonadota</taxon>
        <taxon>Gammaproteobacteria</taxon>
        <taxon>Pseudomonadales</taxon>
        <taxon>Pseudomonadaceae</taxon>
        <taxon>Halopseudomonas</taxon>
    </lineage>
</organism>
<accession>A0ABQ2CJM3</accession>
<keyword evidence="5" id="KW-1185">Reference proteome</keyword>
<feature type="transmembrane region" description="Helical" evidence="1">
    <location>
        <begin position="93"/>
        <end position="111"/>
    </location>
</feature>
<feature type="transmembrane region" description="Helical" evidence="1">
    <location>
        <begin position="184"/>
        <end position="206"/>
    </location>
</feature>
<name>A0ABQ2CJM3_9GAMM</name>
<evidence type="ECO:0000313" key="5">
    <source>
        <dbReference type="Proteomes" id="UP000633263"/>
    </source>
</evidence>
<dbReference type="InterPro" id="IPR046278">
    <property type="entry name" value="DUF6311"/>
</dbReference>
<evidence type="ECO:0000256" key="1">
    <source>
        <dbReference type="SAM" id="Phobius"/>
    </source>
</evidence>
<feature type="domain" description="DUF6311" evidence="2">
    <location>
        <begin position="3"/>
        <end position="371"/>
    </location>
</feature>
<feature type="transmembrane region" description="Helical" evidence="1">
    <location>
        <begin position="140"/>
        <end position="164"/>
    </location>
</feature>
<keyword evidence="1" id="KW-0812">Transmembrane</keyword>
<keyword evidence="1" id="KW-0472">Membrane</keyword>
<dbReference type="Proteomes" id="UP000633263">
    <property type="component" value="Unassembled WGS sequence"/>
</dbReference>
<comment type="caution">
    <text evidence="4">The sequence shown here is derived from an EMBL/GenBank/DDBJ whole genome shotgun (WGS) entry which is preliminary data.</text>
</comment>
<keyword evidence="1" id="KW-1133">Transmembrane helix</keyword>
<dbReference type="Pfam" id="PF19830">
    <property type="entry name" value="DUF6311"/>
    <property type="match status" value="1"/>
</dbReference>
<evidence type="ECO:0000259" key="3">
    <source>
        <dbReference type="Pfam" id="PF25853"/>
    </source>
</evidence>
<protein>
    <recommendedName>
        <fullName evidence="6">YfhO family protein</fullName>
    </recommendedName>
</protein>